<dbReference type="EMBL" id="BK015114">
    <property type="protein sequence ID" value="DAD91485.1"/>
    <property type="molecule type" value="Genomic_DNA"/>
</dbReference>
<organism evidence="2">
    <name type="scientific">Myoviridae sp. ctUX613</name>
    <dbReference type="NCBI Taxonomy" id="2826660"/>
    <lineage>
        <taxon>Viruses</taxon>
        <taxon>Duplodnaviria</taxon>
        <taxon>Heunggongvirae</taxon>
        <taxon>Uroviricota</taxon>
        <taxon>Caudoviricetes</taxon>
    </lineage>
</organism>
<feature type="transmembrane region" description="Helical" evidence="1">
    <location>
        <begin position="72"/>
        <end position="95"/>
    </location>
</feature>
<sequence length="132" mass="15102">MQKPTSTSPQGTHFWAVFPEKQPQNALTVEKTVHNPPILPVRFQLPPVQRRLRPVQTTTSPRAVPAFPPLPFFPLSFTSILTFLETINFLFPIFLTFSHPTFFSRFPLIDILRYTTAPDRFAGLRGGMLQYS</sequence>
<protein>
    <submittedName>
        <fullName evidence="2">Uncharacterized protein</fullName>
    </submittedName>
</protein>
<keyword evidence="1" id="KW-0472">Membrane</keyword>
<name>A0A8S5N9M7_9CAUD</name>
<accession>A0A8S5N9M7</accession>
<proteinExistence type="predicted"/>
<evidence type="ECO:0000256" key="1">
    <source>
        <dbReference type="SAM" id="Phobius"/>
    </source>
</evidence>
<keyword evidence="1" id="KW-1133">Transmembrane helix</keyword>
<evidence type="ECO:0000313" key="2">
    <source>
        <dbReference type="EMBL" id="DAD91485.1"/>
    </source>
</evidence>
<reference evidence="2" key="1">
    <citation type="journal article" date="2021" name="Proc. Natl. Acad. Sci. U.S.A.">
        <title>A Catalog of Tens of Thousands of Viruses from Human Metagenomes Reveals Hidden Associations with Chronic Diseases.</title>
        <authorList>
            <person name="Tisza M.J."/>
            <person name="Buck C.B."/>
        </authorList>
    </citation>
    <scope>NUCLEOTIDE SEQUENCE</scope>
    <source>
        <strain evidence="2">CtUX613</strain>
    </source>
</reference>
<keyword evidence="1" id="KW-0812">Transmembrane</keyword>